<dbReference type="GO" id="GO:0016787">
    <property type="term" value="F:hydrolase activity"/>
    <property type="evidence" value="ECO:0007669"/>
    <property type="project" value="UniProtKB-KW"/>
</dbReference>
<dbReference type="SUPFAM" id="SSF51126">
    <property type="entry name" value="Pectin lyase-like"/>
    <property type="match status" value="1"/>
</dbReference>
<evidence type="ECO:0000256" key="3">
    <source>
        <dbReference type="ARBA" id="ARBA00023295"/>
    </source>
</evidence>
<dbReference type="InterPro" id="IPR012334">
    <property type="entry name" value="Pectin_lyas_fold"/>
</dbReference>
<dbReference type="EMBL" id="JAQQKX010000010">
    <property type="protein sequence ID" value="MDC7684178.1"/>
    <property type="molecule type" value="Genomic_DNA"/>
</dbReference>
<keyword evidence="7" id="KW-1185">Reference proteome</keyword>
<evidence type="ECO:0000313" key="7">
    <source>
        <dbReference type="Proteomes" id="UP001214854"/>
    </source>
</evidence>
<evidence type="ECO:0000256" key="4">
    <source>
        <dbReference type="RuleBase" id="RU361169"/>
    </source>
</evidence>
<evidence type="ECO:0000256" key="5">
    <source>
        <dbReference type="SAM" id="SignalP"/>
    </source>
</evidence>
<reference evidence="6 7" key="1">
    <citation type="submission" date="2023-01" db="EMBL/GenBank/DDBJ databases">
        <title>Novel species of the genus Asticcacaulis isolated from rivers.</title>
        <authorList>
            <person name="Lu H."/>
        </authorList>
    </citation>
    <scope>NUCLEOTIDE SEQUENCE [LARGE SCALE GENOMIC DNA]</scope>
    <source>
        <strain evidence="6 7">BYS171W</strain>
    </source>
</reference>
<dbReference type="Proteomes" id="UP001214854">
    <property type="component" value="Unassembled WGS sequence"/>
</dbReference>
<dbReference type="PANTHER" id="PTHR31339">
    <property type="entry name" value="PECTIN LYASE-RELATED"/>
    <property type="match status" value="1"/>
</dbReference>
<evidence type="ECO:0000313" key="6">
    <source>
        <dbReference type="EMBL" id="MDC7684178.1"/>
    </source>
</evidence>
<keyword evidence="2 4" id="KW-0378">Hydrolase</keyword>
<name>A0ABT5HVT5_9CAUL</name>
<dbReference type="PROSITE" id="PS00502">
    <property type="entry name" value="POLYGALACTURONASE"/>
    <property type="match status" value="1"/>
</dbReference>
<accession>A0ABT5HVT5</accession>
<organism evidence="6 7">
    <name type="scientific">Asticcacaulis aquaticus</name>
    <dbReference type="NCBI Taxonomy" id="2984212"/>
    <lineage>
        <taxon>Bacteria</taxon>
        <taxon>Pseudomonadati</taxon>
        <taxon>Pseudomonadota</taxon>
        <taxon>Alphaproteobacteria</taxon>
        <taxon>Caulobacterales</taxon>
        <taxon>Caulobacteraceae</taxon>
        <taxon>Asticcacaulis</taxon>
    </lineage>
</organism>
<dbReference type="InterPro" id="IPR000743">
    <property type="entry name" value="Glyco_hydro_28"/>
</dbReference>
<keyword evidence="5" id="KW-0732">Signal</keyword>
<evidence type="ECO:0000256" key="2">
    <source>
        <dbReference type="ARBA" id="ARBA00022801"/>
    </source>
</evidence>
<dbReference type="PROSITE" id="PS51318">
    <property type="entry name" value="TAT"/>
    <property type="match status" value="1"/>
</dbReference>
<gene>
    <name evidence="6" type="ORF">PQU92_12880</name>
</gene>
<dbReference type="InterPro" id="IPR006626">
    <property type="entry name" value="PbH1"/>
</dbReference>
<dbReference type="InterPro" id="IPR051801">
    <property type="entry name" value="GH28_Enzymes"/>
</dbReference>
<feature type="chain" id="PRO_5046390012" evidence="5">
    <location>
        <begin position="33"/>
        <end position="467"/>
    </location>
</feature>
<dbReference type="InterPro" id="IPR006311">
    <property type="entry name" value="TAT_signal"/>
</dbReference>
<proteinExistence type="inferred from homology"/>
<keyword evidence="3 4" id="KW-0326">Glycosidase</keyword>
<protein>
    <submittedName>
        <fullName evidence="6">Glycoside hydrolase family 28 protein</fullName>
    </submittedName>
</protein>
<comment type="caution">
    <text evidence="6">The sequence shown here is derived from an EMBL/GenBank/DDBJ whole genome shotgun (WGS) entry which is preliminary data.</text>
</comment>
<dbReference type="Pfam" id="PF00295">
    <property type="entry name" value="Glyco_hydro_28"/>
    <property type="match status" value="1"/>
</dbReference>
<dbReference type="SMART" id="SM00710">
    <property type="entry name" value="PbH1"/>
    <property type="match status" value="5"/>
</dbReference>
<evidence type="ECO:0000256" key="1">
    <source>
        <dbReference type="ARBA" id="ARBA00008834"/>
    </source>
</evidence>
<comment type="similarity">
    <text evidence="1 4">Belongs to the glycosyl hydrolase 28 family.</text>
</comment>
<dbReference type="PANTHER" id="PTHR31339:SF9">
    <property type="entry name" value="PLASMIN AND FIBRONECTIN-BINDING PROTEIN A"/>
    <property type="match status" value="1"/>
</dbReference>
<dbReference type="RefSeq" id="WP_272748630.1">
    <property type="nucleotide sequence ID" value="NZ_JAQQKX010000010.1"/>
</dbReference>
<sequence length="467" mass="50620">MTIPASYLSRRGWLATAGAGFLTVSLGLPAQAADNWAPAEAILKRIKAPVFPKRDFDITRFGASQSDQAKTSAALAQAIDACAKAGGGRVVVPAGVWPTGPIHLKSKVNLHVSKDATLKFSTEPKDYPPVATRFEGEELMNYSPLVYAYGQTDIAITGEGTLDGQATDQTWWNWVTRKDTAIMTPRKAAIDRLHALAEKGVPVAERVFGDGHYLRPNFIQPYNCKNVLIEGVAIKGSPMWIVHPVLSQNVIVRNLRIDSLGPNNDGCDPESCRDVLIEGCEFICGDDCIAIKSGRNFDGRRVNVPSENIIVRNCQMKDGHGGVSLGSEASGGIRNVYVRDCHMGGPELLRALRLKTNSFRGGYIENVVFRDVKVDQVAEGVLEVSLYYGEGANGKFYPRRVGGIVMDNVVCEKSLYALDVRGYADLPVDSIALSNCTFRGVAKGNRLEYAQVKATGVTINGQVWTGA</sequence>
<dbReference type="Gene3D" id="2.160.20.10">
    <property type="entry name" value="Single-stranded right-handed beta-helix, Pectin lyase-like"/>
    <property type="match status" value="1"/>
</dbReference>
<dbReference type="InterPro" id="IPR011050">
    <property type="entry name" value="Pectin_lyase_fold/virulence"/>
</dbReference>
<feature type="signal peptide" evidence="5">
    <location>
        <begin position="1"/>
        <end position="32"/>
    </location>
</feature>